<name>A0A810N1A9_9ACTN</name>
<organism evidence="12 13">
    <name type="scientific">Polymorphospora rubra</name>
    <dbReference type="NCBI Taxonomy" id="338584"/>
    <lineage>
        <taxon>Bacteria</taxon>
        <taxon>Bacillati</taxon>
        <taxon>Actinomycetota</taxon>
        <taxon>Actinomycetes</taxon>
        <taxon>Micromonosporales</taxon>
        <taxon>Micromonosporaceae</taxon>
        <taxon>Polymorphospora</taxon>
    </lineage>
</organism>
<dbReference type="RefSeq" id="WP_212816560.1">
    <property type="nucleotide sequence ID" value="NZ_AP023359.1"/>
</dbReference>
<dbReference type="Gene3D" id="3.90.25.10">
    <property type="entry name" value="UDP-galactose 4-epimerase, domain 1"/>
    <property type="match status" value="1"/>
</dbReference>
<feature type="domain" description="NAD-dependent epimerase/dehydratase" evidence="11">
    <location>
        <begin position="3"/>
        <end position="244"/>
    </location>
</feature>
<proteinExistence type="inferred from homology"/>
<evidence type="ECO:0000256" key="9">
    <source>
        <dbReference type="ARBA" id="ARBA00031367"/>
    </source>
</evidence>
<dbReference type="Pfam" id="PF01370">
    <property type="entry name" value="Epimerase"/>
    <property type="match status" value="1"/>
</dbReference>
<evidence type="ECO:0000256" key="3">
    <source>
        <dbReference type="ARBA" id="ARBA00004947"/>
    </source>
</evidence>
<dbReference type="AlphaFoldDB" id="A0A810N1A9"/>
<gene>
    <name evidence="12" type="primary">galE/exoB</name>
    <name evidence="12" type="ORF">Prubr_42230</name>
</gene>
<comment type="catalytic activity">
    <reaction evidence="1">
        <text>UDP-alpha-D-glucose = UDP-alpha-D-galactose</text>
        <dbReference type="Rhea" id="RHEA:22168"/>
        <dbReference type="ChEBI" id="CHEBI:58885"/>
        <dbReference type="ChEBI" id="CHEBI:66914"/>
        <dbReference type="EC" id="5.1.3.2"/>
    </reaction>
</comment>
<dbReference type="KEGG" id="pry:Prubr_42230"/>
<evidence type="ECO:0000256" key="8">
    <source>
        <dbReference type="ARBA" id="ARBA00023235"/>
    </source>
</evidence>
<dbReference type="InterPro" id="IPR036291">
    <property type="entry name" value="NAD(P)-bd_dom_sf"/>
</dbReference>
<evidence type="ECO:0000256" key="5">
    <source>
        <dbReference type="ARBA" id="ARBA00013189"/>
    </source>
</evidence>
<evidence type="ECO:0000256" key="4">
    <source>
        <dbReference type="ARBA" id="ARBA00007637"/>
    </source>
</evidence>
<dbReference type="SUPFAM" id="SSF51735">
    <property type="entry name" value="NAD(P)-binding Rossmann-fold domains"/>
    <property type="match status" value="1"/>
</dbReference>
<evidence type="ECO:0000313" key="13">
    <source>
        <dbReference type="Proteomes" id="UP000680866"/>
    </source>
</evidence>
<dbReference type="PROSITE" id="PS51257">
    <property type="entry name" value="PROKAR_LIPOPROTEIN"/>
    <property type="match status" value="1"/>
</dbReference>
<dbReference type="EMBL" id="AP023359">
    <property type="protein sequence ID" value="BCJ67202.1"/>
    <property type="molecule type" value="Genomic_DNA"/>
</dbReference>
<evidence type="ECO:0000256" key="1">
    <source>
        <dbReference type="ARBA" id="ARBA00000083"/>
    </source>
</evidence>
<comment type="cofactor">
    <cofactor evidence="2">
        <name>NAD(+)</name>
        <dbReference type="ChEBI" id="CHEBI:57540"/>
    </cofactor>
</comment>
<evidence type="ECO:0000256" key="6">
    <source>
        <dbReference type="ARBA" id="ARBA00018569"/>
    </source>
</evidence>
<dbReference type="NCBIfam" id="TIGR01179">
    <property type="entry name" value="galE"/>
    <property type="match status" value="1"/>
</dbReference>
<evidence type="ECO:0000313" key="12">
    <source>
        <dbReference type="EMBL" id="BCJ67202.1"/>
    </source>
</evidence>
<comment type="similarity">
    <text evidence="4">Belongs to the NAD(P)-dependent epimerase/dehydratase family.</text>
</comment>
<dbReference type="GO" id="GO:0006012">
    <property type="term" value="P:galactose metabolic process"/>
    <property type="evidence" value="ECO:0007669"/>
    <property type="project" value="UniProtKB-UniPathway"/>
</dbReference>
<dbReference type="Gene3D" id="3.40.50.720">
    <property type="entry name" value="NAD(P)-binding Rossmann-like Domain"/>
    <property type="match status" value="1"/>
</dbReference>
<dbReference type="Proteomes" id="UP000680866">
    <property type="component" value="Chromosome"/>
</dbReference>
<keyword evidence="13" id="KW-1185">Reference proteome</keyword>
<dbReference type="InterPro" id="IPR005886">
    <property type="entry name" value="UDP_G4E"/>
</dbReference>
<protein>
    <recommendedName>
        <fullName evidence="6">UDP-glucose 4-epimerase</fullName>
        <ecNumber evidence="5">5.1.3.2</ecNumber>
    </recommendedName>
    <alternativeName>
        <fullName evidence="10">Galactowaldenase</fullName>
    </alternativeName>
    <alternativeName>
        <fullName evidence="9">UDP-galactose 4-epimerase</fullName>
    </alternativeName>
</protein>
<dbReference type="PANTHER" id="PTHR43725">
    <property type="entry name" value="UDP-GLUCOSE 4-EPIMERASE"/>
    <property type="match status" value="1"/>
</dbReference>
<dbReference type="EC" id="5.1.3.2" evidence="5"/>
<comment type="pathway">
    <text evidence="3">Carbohydrate metabolism; galactose metabolism.</text>
</comment>
<evidence type="ECO:0000256" key="10">
    <source>
        <dbReference type="ARBA" id="ARBA00033067"/>
    </source>
</evidence>
<dbReference type="UniPathway" id="UPA00214"/>
<evidence type="ECO:0000256" key="2">
    <source>
        <dbReference type="ARBA" id="ARBA00001911"/>
    </source>
</evidence>
<dbReference type="GO" id="GO:0003978">
    <property type="term" value="F:UDP-glucose 4-epimerase activity"/>
    <property type="evidence" value="ECO:0007669"/>
    <property type="project" value="UniProtKB-EC"/>
</dbReference>
<accession>A0A810N1A9</accession>
<keyword evidence="7" id="KW-0520">NAD</keyword>
<sequence>MKVLVAGGAGFIGSTIVSACLDDGIVPVVLDNLCTGRIEFTRDRIFYQGDIADGALVDRIFAEHPDIDAVVHAAALIVVPESVEQPLRYYRENVAKSVDLVEHVVRNGCRRLLFSSSAAIYRPSDDFSVDETSGLDPLSPYARTKAMMESILADAAAATDLRVLSLRYFNPIGADPELRTGLQLRQPSHALGKIITAYENDEEFLITGVDWPTRDGSGIRDYIHVWDLARAHVQALRRFDAVLPADGAHSHEVINLGTGDGTTVRELVTAFQSVAGRPLRVGETGPRPGDSAGTYTRIDKAGRLLDWKPEFTVAEGIRHSLQWAEIRDTRLTAS</sequence>
<dbReference type="InterPro" id="IPR001509">
    <property type="entry name" value="Epimerase_deHydtase"/>
</dbReference>
<evidence type="ECO:0000256" key="7">
    <source>
        <dbReference type="ARBA" id="ARBA00023027"/>
    </source>
</evidence>
<reference evidence="12" key="1">
    <citation type="submission" date="2020-08" db="EMBL/GenBank/DDBJ databases">
        <title>Whole genome shotgun sequence of Polymorphospora rubra NBRC 101157.</title>
        <authorList>
            <person name="Komaki H."/>
            <person name="Tamura T."/>
        </authorList>
    </citation>
    <scope>NUCLEOTIDE SEQUENCE</scope>
    <source>
        <strain evidence="12">NBRC 101157</strain>
    </source>
</reference>
<evidence type="ECO:0000259" key="11">
    <source>
        <dbReference type="Pfam" id="PF01370"/>
    </source>
</evidence>
<keyword evidence="8" id="KW-0413">Isomerase</keyword>